<dbReference type="Proteomes" id="UP000198967">
    <property type="component" value="Unassembled WGS sequence"/>
</dbReference>
<accession>A0A1G7UKC2</accession>
<dbReference type="EMBL" id="FNBE01000012">
    <property type="protein sequence ID" value="SDG47937.1"/>
    <property type="molecule type" value="Genomic_DNA"/>
</dbReference>
<dbReference type="AlphaFoldDB" id="A0A1G7UKC2"/>
<protein>
    <submittedName>
        <fullName evidence="1">Uncharacterized protein</fullName>
    </submittedName>
</protein>
<evidence type="ECO:0000313" key="2">
    <source>
        <dbReference type="Proteomes" id="UP000198967"/>
    </source>
</evidence>
<name>A0A1G7UKC2_PSEOR</name>
<dbReference type="STRING" id="366584.SAMN05216377_11273"/>
<evidence type="ECO:0000313" key="1">
    <source>
        <dbReference type="EMBL" id="SDG47937.1"/>
    </source>
</evidence>
<gene>
    <name evidence="1" type="ORF">SAMN05216377_11273</name>
</gene>
<organism evidence="1 2">
    <name type="scientific">Pseudonocardia oroxyli</name>
    <dbReference type="NCBI Taxonomy" id="366584"/>
    <lineage>
        <taxon>Bacteria</taxon>
        <taxon>Bacillati</taxon>
        <taxon>Actinomycetota</taxon>
        <taxon>Actinomycetes</taxon>
        <taxon>Pseudonocardiales</taxon>
        <taxon>Pseudonocardiaceae</taxon>
        <taxon>Pseudonocardia</taxon>
    </lineage>
</organism>
<reference evidence="1 2" key="1">
    <citation type="submission" date="2016-10" db="EMBL/GenBank/DDBJ databases">
        <authorList>
            <person name="de Groot N.N."/>
        </authorList>
    </citation>
    <scope>NUCLEOTIDE SEQUENCE [LARGE SCALE GENOMIC DNA]</scope>
    <source>
        <strain evidence="1 2">CGMCC 4.3143</strain>
    </source>
</reference>
<dbReference type="RefSeq" id="WP_143030113.1">
    <property type="nucleotide sequence ID" value="NZ_FNBE01000012.1"/>
</dbReference>
<keyword evidence="2" id="KW-1185">Reference proteome</keyword>
<proteinExistence type="predicted"/>
<sequence length="81" mass="9002">MNLIHDVSGLIEVYQNGPLVTIVRDSGLSRRSTEIREVKARFLTGQSEQLSQELVTAAAQMRSGFAYTTNYLIVNNDNTKA</sequence>